<gene>
    <name evidence="1" type="primary">tagF</name>
    <name evidence="1" type="ORF">HEQ75_27185</name>
</gene>
<sequence length="170" mass="17849">MPTGLHGKLPAHGDFVRRALPEDFCRPWDAWLQASLEAAREALGEAGLAASWAAAPAWRFLLPAGACGPGRVAGVIRPSVDLVGRRFPLTLAASLAAEDPGEPWFAVLDQLGQLAQAEAWDADRLHLSLPSPTPGAPAGSPGWWQAPGHHWALPGLPPAAQFRVLLEGGG</sequence>
<dbReference type="InterPro" id="IPR038225">
    <property type="entry name" value="TagF_sf"/>
</dbReference>
<reference evidence="1 2" key="1">
    <citation type="submission" date="2020-03" db="EMBL/GenBank/DDBJ databases">
        <title>Roseomonas selenitidurans sp. nov. isolated from urban soil.</title>
        <authorList>
            <person name="Liu H."/>
        </authorList>
    </citation>
    <scope>NUCLEOTIDE SEQUENCE [LARGE SCALE GENOMIC DNA]</scope>
    <source>
        <strain evidence="1 2">BU-1</strain>
    </source>
</reference>
<dbReference type="Gene3D" id="3.40.1730.10">
    <property type="entry name" value="pa0076 domain"/>
    <property type="match status" value="1"/>
</dbReference>
<accession>A0ABX1ECK2</accession>
<protein>
    <submittedName>
        <fullName evidence="1">Type VI secretion system-associated protein TagF</fullName>
    </submittedName>
</protein>
<organism evidence="1 2">
    <name type="scientific">Falsiroseomonas selenitidurans</name>
    <dbReference type="NCBI Taxonomy" id="2716335"/>
    <lineage>
        <taxon>Bacteria</taxon>
        <taxon>Pseudomonadati</taxon>
        <taxon>Pseudomonadota</taxon>
        <taxon>Alphaproteobacteria</taxon>
        <taxon>Acetobacterales</taxon>
        <taxon>Roseomonadaceae</taxon>
        <taxon>Falsiroseomonas</taxon>
    </lineage>
</organism>
<dbReference type="NCBIfam" id="TIGR03373">
    <property type="entry name" value="VI_minor_4"/>
    <property type="match status" value="1"/>
</dbReference>
<dbReference type="EMBL" id="JAAVNE010000098">
    <property type="protein sequence ID" value="NKC34566.1"/>
    <property type="molecule type" value="Genomic_DNA"/>
</dbReference>
<evidence type="ECO:0000313" key="2">
    <source>
        <dbReference type="Proteomes" id="UP000787635"/>
    </source>
</evidence>
<dbReference type="InterPro" id="IPR017748">
    <property type="entry name" value="TagF"/>
</dbReference>
<dbReference type="Proteomes" id="UP000787635">
    <property type="component" value="Unassembled WGS sequence"/>
</dbReference>
<proteinExistence type="predicted"/>
<dbReference type="Pfam" id="PF09867">
    <property type="entry name" value="TagF_N"/>
    <property type="match status" value="1"/>
</dbReference>
<evidence type="ECO:0000313" key="1">
    <source>
        <dbReference type="EMBL" id="NKC34566.1"/>
    </source>
</evidence>
<keyword evidence="2" id="KW-1185">Reference proteome</keyword>
<dbReference type="RefSeq" id="WP_168035263.1">
    <property type="nucleotide sequence ID" value="NZ_JAAVNE010000098.1"/>
</dbReference>
<comment type="caution">
    <text evidence="1">The sequence shown here is derived from an EMBL/GenBank/DDBJ whole genome shotgun (WGS) entry which is preliminary data.</text>
</comment>
<name>A0ABX1ECK2_9PROT</name>